<dbReference type="InterPro" id="IPR001505">
    <property type="entry name" value="Copper_CuA"/>
</dbReference>
<dbReference type="InterPro" id="IPR045187">
    <property type="entry name" value="CcO_II"/>
</dbReference>
<evidence type="ECO:0000256" key="8">
    <source>
        <dbReference type="ARBA" id="ARBA00022982"/>
    </source>
</evidence>
<feature type="domain" description="Cytochrome oxidase subunit II copper A binding" evidence="14">
    <location>
        <begin position="112"/>
        <end position="254"/>
    </location>
</feature>
<dbReference type="OrthoDB" id="9781261at2"/>
<evidence type="ECO:0000256" key="4">
    <source>
        <dbReference type="ARBA" id="ARBA00022448"/>
    </source>
</evidence>
<evidence type="ECO:0000256" key="13">
    <source>
        <dbReference type="SAM" id="Phobius"/>
    </source>
</evidence>
<dbReference type="Gene3D" id="1.10.287.90">
    <property type="match status" value="1"/>
</dbReference>
<dbReference type="InterPro" id="IPR036257">
    <property type="entry name" value="Cyt_c_oxidase_su2_TM_sf"/>
</dbReference>
<reference evidence="16" key="1">
    <citation type="submission" date="2017-06" db="EMBL/GenBank/DDBJ databases">
        <authorList>
            <person name="Varghese N."/>
            <person name="Submissions S."/>
        </authorList>
    </citation>
    <scope>NUCLEOTIDE SEQUENCE [LARGE SCALE GENOMIC DNA]</scope>
    <source>
        <strain evidence="16">DSM 137</strain>
    </source>
</reference>
<evidence type="ECO:0000256" key="7">
    <source>
        <dbReference type="ARBA" id="ARBA00022967"/>
    </source>
</evidence>
<evidence type="ECO:0000256" key="3">
    <source>
        <dbReference type="ARBA" id="ARBA00012949"/>
    </source>
</evidence>
<evidence type="ECO:0000256" key="6">
    <source>
        <dbReference type="ARBA" id="ARBA00022723"/>
    </source>
</evidence>
<evidence type="ECO:0000256" key="9">
    <source>
        <dbReference type="ARBA" id="ARBA00022989"/>
    </source>
</evidence>
<dbReference type="GO" id="GO:0042773">
    <property type="term" value="P:ATP synthesis coupled electron transport"/>
    <property type="evidence" value="ECO:0007669"/>
    <property type="project" value="TreeGrafter"/>
</dbReference>
<dbReference type="InterPro" id="IPR002429">
    <property type="entry name" value="CcO_II-like_C"/>
</dbReference>
<evidence type="ECO:0000256" key="11">
    <source>
        <dbReference type="ARBA" id="ARBA00023136"/>
    </source>
</evidence>
<keyword evidence="9 13" id="KW-1133">Transmembrane helix</keyword>
<keyword evidence="7" id="KW-1278">Translocase</keyword>
<dbReference type="PROSITE" id="PS00078">
    <property type="entry name" value="COX2"/>
    <property type="match status" value="1"/>
</dbReference>
<keyword evidence="6" id="KW-0479">Metal-binding</keyword>
<dbReference type="CDD" id="cd13919">
    <property type="entry name" value="CuRO_HCO_II_like_5"/>
    <property type="match status" value="1"/>
</dbReference>
<dbReference type="Gene3D" id="2.60.40.420">
    <property type="entry name" value="Cupredoxins - blue copper proteins"/>
    <property type="match status" value="1"/>
</dbReference>
<evidence type="ECO:0000256" key="10">
    <source>
        <dbReference type="ARBA" id="ARBA00023008"/>
    </source>
</evidence>
<comment type="similarity">
    <text evidence="2">Belongs to the cytochrome c oxidase subunit 2 family.</text>
</comment>
<comment type="subcellular location">
    <subcellularLocation>
        <location evidence="1">Membrane</location>
        <topology evidence="1">Multi-pass membrane protein</topology>
    </subcellularLocation>
</comment>
<dbReference type="EC" id="7.1.1.9" evidence="3"/>
<dbReference type="PANTHER" id="PTHR22888">
    <property type="entry name" value="CYTOCHROME C OXIDASE, SUBUNIT II"/>
    <property type="match status" value="1"/>
</dbReference>
<dbReference type="GO" id="GO:0016020">
    <property type="term" value="C:membrane"/>
    <property type="evidence" value="ECO:0007669"/>
    <property type="project" value="UniProtKB-SubCell"/>
</dbReference>
<dbReference type="GO" id="GO:0004129">
    <property type="term" value="F:cytochrome-c oxidase activity"/>
    <property type="evidence" value="ECO:0007669"/>
    <property type="project" value="UniProtKB-EC"/>
</dbReference>
<organism evidence="15 16">
    <name type="scientific">Rhodoblastus acidophilus</name>
    <name type="common">Rhodopseudomonas acidophila</name>
    <dbReference type="NCBI Taxonomy" id="1074"/>
    <lineage>
        <taxon>Bacteria</taxon>
        <taxon>Pseudomonadati</taxon>
        <taxon>Pseudomonadota</taxon>
        <taxon>Alphaproteobacteria</taxon>
        <taxon>Hyphomicrobiales</taxon>
        <taxon>Rhodoblastaceae</taxon>
        <taxon>Rhodoblastus</taxon>
    </lineage>
</organism>
<evidence type="ECO:0000256" key="2">
    <source>
        <dbReference type="ARBA" id="ARBA00007866"/>
    </source>
</evidence>
<dbReference type="AlphaFoldDB" id="A0A212S3P0"/>
<evidence type="ECO:0000256" key="12">
    <source>
        <dbReference type="ARBA" id="ARBA00047816"/>
    </source>
</evidence>
<dbReference type="EMBL" id="FYDG01000011">
    <property type="protein sequence ID" value="SNB79641.1"/>
    <property type="molecule type" value="Genomic_DNA"/>
</dbReference>
<dbReference type="RefSeq" id="WP_088521848.1">
    <property type="nucleotide sequence ID" value="NZ_FYDG01000011.1"/>
</dbReference>
<evidence type="ECO:0000256" key="5">
    <source>
        <dbReference type="ARBA" id="ARBA00022692"/>
    </source>
</evidence>
<dbReference type="GO" id="GO:0005507">
    <property type="term" value="F:copper ion binding"/>
    <property type="evidence" value="ECO:0007669"/>
    <property type="project" value="InterPro"/>
</dbReference>
<keyword evidence="10" id="KW-0186">Copper</keyword>
<proteinExistence type="inferred from homology"/>
<keyword evidence="16" id="KW-1185">Reference proteome</keyword>
<dbReference type="SUPFAM" id="SSF81464">
    <property type="entry name" value="Cytochrome c oxidase subunit II-like, transmembrane region"/>
    <property type="match status" value="1"/>
</dbReference>
<keyword evidence="11 13" id="KW-0472">Membrane</keyword>
<sequence length="279" mass="31042">MIIAGLIILLVIASVLFHLYSPWWTTPIATNWTNIDSTLSLTFWLTGVAFVLVISFLGWCVWRYRHHAGRVAHYEPESGRLEMWLGAITAVGVVFLLAPGLIAWGKFINPPADAATVEIVGQQWAWYYRLPGPDGKLGRADARFVTADNPLGVNPYDPNSKGNLIVNGGDLHLPVNKPVKILLRSIDVIHNFYIPEFRAKMDMLPGSESYFWFTPTKTGTFEILCAAYCGVGHSYMRGNVVIESDDDYQKWIAQQQSFTQARNGAGDRVRAAARGPGED</sequence>
<protein>
    <recommendedName>
        <fullName evidence="3">cytochrome-c oxidase</fullName>
        <ecNumber evidence="3">7.1.1.9</ecNumber>
    </recommendedName>
</protein>
<dbReference type="PRINTS" id="PR01166">
    <property type="entry name" value="CYCOXIDASEII"/>
</dbReference>
<dbReference type="Proteomes" id="UP000198418">
    <property type="component" value="Unassembled WGS sequence"/>
</dbReference>
<keyword evidence="4" id="KW-0813">Transport</keyword>
<keyword evidence="8" id="KW-0249">Electron transport</keyword>
<gene>
    <name evidence="15" type="ORF">SAMN06265338_11184</name>
</gene>
<dbReference type="SUPFAM" id="SSF49503">
    <property type="entry name" value="Cupredoxins"/>
    <property type="match status" value="1"/>
</dbReference>
<keyword evidence="5 13" id="KW-0812">Transmembrane</keyword>
<feature type="transmembrane region" description="Helical" evidence="13">
    <location>
        <begin position="41"/>
        <end position="62"/>
    </location>
</feature>
<dbReference type="PROSITE" id="PS50857">
    <property type="entry name" value="COX2_CUA"/>
    <property type="match status" value="1"/>
</dbReference>
<evidence type="ECO:0000313" key="16">
    <source>
        <dbReference type="Proteomes" id="UP000198418"/>
    </source>
</evidence>
<comment type="catalytic activity">
    <reaction evidence="12">
        <text>4 Fe(II)-[cytochrome c] + O2 + 8 H(+)(in) = 4 Fe(III)-[cytochrome c] + 2 H2O + 4 H(+)(out)</text>
        <dbReference type="Rhea" id="RHEA:11436"/>
        <dbReference type="Rhea" id="RHEA-COMP:10350"/>
        <dbReference type="Rhea" id="RHEA-COMP:14399"/>
        <dbReference type="ChEBI" id="CHEBI:15377"/>
        <dbReference type="ChEBI" id="CHEBI:15378"/>
        <dbReference type="ChEBI" id="CHEBI:15379"/>
        <dbReference type="ChEBI" id="CHEBI:29033"/>
        <dbReference type="ChEBI" id="CHEBI:29034"/>
        <dbReference type="EC" id="7.1.1.9"/>
    </reaction>
</comment>
<accession>A0A212S3P0</accession>
<evidence type="ECO:0000259" key="14">
    <source>
        <dbReference type="PROSITE" id="PS50857"/>
    </source>
</evidence>
<name>A0A212S3P0_RHOAC</name>
<dbReference type="PANTHER" id="PTHR22888:SF9">
    <property type="entry name" value="CYTOCHROME C OXIDASE SUBUNIT 2"/>
    <property type="match status" value="1"/>
</dbReference>
<feature type="transmembrane region" description="Helical" evidence="13">
    <location>
        <begin position="83"/>
        <end position="104"/>
    </location>
</feature>
<dbReference type="Pfam" id="PF00116">
    <property type="entry name" value="COX2"/>
    <property type="match status" value="1"/>
</dbReference>
<dbReference type="InterPro" id="IPR008972">
    <property type="entry name" value="Cupredoxin"/>
</dbReference>
<evidence type="ECO:0000256" key="1">
    <source>
        <dbReference type="ARBA" id="ARBA00004141"/>
    </source>
</evidence>
<evidence type="ECO:0000313" key="15">
    <source>
        <dbReference type="EMBL" id="SNB79641.1"/>
    </source>
</evidence>